<dbReference type="Gene3D" id="3.30.1330.80">
    <property type="entry name" value="Hypothetical protein, similar to alpha- acetolactate decarboxylase, domain 2"/>
    <property type="match status" value="1"/>
</dbReference>
<gene>
    <name evidence="2" type="ORF">HSR6_0052</name>
</gene>
<dbReference type="EMBL" id="CP016804">
    <property type="protein sequence ID" value="APE94528.1"/>
    <property type="molecule type" value="Genomic_DNA"/>
</dbReference>
<accession>A0A1J1A9N7</accession>
<proteinExistence type="predicted"/>
<evidence type="ECO:0000259" key="1">
    <source>
        <dbReference type="PROSITE" id="PS51742"/>
    </source>
</evidence>
<sequence>MRFQEVSPDRTLLVDLAYDESLLAELEAAVTQADLESAWMLGSGAVRELELTVYDQDAFAADAVAFDEPLEMPVFTGTVTTGPEIAVQGVFSRPSGQAVAGRIESATVYGGEALLWGFEESLDRDRDDATGLDRLDL</sequence>
<reference evidence="3" key="1">
    <citation type="submission" date="2016-08" db="EMBL/GenBank/DDBJ databases">
        <title>Discovery of first anaerobic lithoheterotrophic haloarchae widely represented in hypersaline habitats.</title>
        <authorList>
            <person name="Sorokin D.Y."/>
            <person name="Kublanov I.V."/>
            <person name="Roman P."/>
            <person name="Sinninghe Damste J.S."/>
            <person name="Golyshin P.N."/>
            <person name="Rojo D."/>
            <person name="Ciordia S."/>
            <person name="Mena Md.C."/>
            <person name="Ferrer M."/>
            <person name="Smedile F."/>
            <person name="Messina E."/>
            <person name="La Cono V."/>
            <person name="Yakimov M.M."/>
        </authorList>
    </citation>
    <scope>NUCLEOTIDE SEQUENCE [LARGE SCALE GENOMIC DNA]</scope>
    <source>
        <strain evidence="3">HSR6</strain>
    </source>
</reference>
<dbReference type="Proteomes" id="UP000186165">
    <property type="component" value="Chromosome"/>
</dbReference>
<dbReference type="GeneID" id="30416579"/>
<dbReference type="InterPro" id="IPR005175">
    <property type="entry name" value="PPC_dom"/>
</dbReference>
<keyword evidence="3" id="KW-1185">Reference proteome</keyword>
<dbReference type="PROSITE" id="PS51742">
    <property type="entry name" value="PPC"/>
    <property type="match status" value="1"/>
</dbReference>
<feature type="domain" description="PPC" evidence="1">
    <location>
        <begin position="6"/>
        <end position="137"/>
    </location>
</feature>
<organism evidence="2 3">
    <name type="scientific">Halodesulfurarchaeum formicicum</name>
    <dbReference type="NCBI Taxonomy" id="1873524"/>
    <lineage>
        <taxon>Archaea</taxon>
        <taxon>Methanobacteriati</taxon>
        <taxon>Methanobacteriota</taxon>
        <taxon>Stenosarchaea group</taxon>
        <taxon>Halobacteria</taxon>
        <taxon>Halobacteriales</taxon>
        <taxon>Halobacteriaceae</taxon>
        <taxon>Halodesulfurarchaeum</taxon>
    </lineage>
</organism>
<dbReference type="SUPFAM" id="SSF117856">
    <property type="entry name" value="AF0104/ALDC/Ptd012-like"/>
    <property type="match status" value="1"/>
</dbReference>
<dbReference type="AlphaFoldDB" id="A0A1J1A9N7"/>
<evidence type="ECO:0000313" key="2">
    <source>
        <dbReference type="EMBL" id="APE94528.1"/>
    </source>
</evidence>
<dbReference type="KEGG" id="hhsr:HSR6_0052"/>
<name>A0A1J1A9N7_9EURY</name>
<protein>
    <recommendedName>
        <fullName evidence="1">PPC domain-containing protein</fullName>
    </recommendedName>
</protein>
<dbReference type="RefSeq" id="WP_071932483.1">
    <property type="nucleotide sequence ID" value="NZ_CP016804.1"/>
</dbReference>
<evidence type="ECO:0000313" key="3">
    <source>
        <dbReference type="Proteomes" id="UP000186165"/>
    </source>
</evidence>
<dbReference type="Pfam" id="PF03479">
    <property type="entry name" value="PCC"/>
    <property type="match status" value="1"/>
</dbReference>
<dbReference type="OrthoDB" id="371648at2157"/>